<evidence type="ECO:0000313" key="6">
    <source>
        <dbReference type="RefSeq" id="XP_017298881.1"/>
    </source>
</evidence>
<name>A0A1S4E9J9_DIACI</name>
<dbReference type="PaxDb" id="121845-A0A1S4E9J9"/>
<dbReference type="RefSeq" id="XP_017298881.1">
    <property type="nucleotide sequence ID" value="XM_017443392.2"/>
</dbReference>
<feature type="region of interest" description="Disordered" evidence="3">
    <location>
        <begin position="196"/>
        <end position="272"/>
    </location>
</feature>
<organism evidence="5 6">
    <name type="scientific">Diaphorina citri</name>
    <name type="common">Asian citrus psyllid</name>
    <dbReference type="NCBI Taxonomy" id="121845"/>
    <lineage>
        <taxon>Eukaryota</taxon>
        <taxon>Metazoa</taxon>
        <taxon>Ecdysozoa</taxon>
        <taxon>Arthropoda</taxon>
        <taxon>Hexapoda</taxon>
        <taxon>Insecta</taxon>
        <taxon>Pterygota</taxon>
        <taxon>Neoptera</taxon>
        <taxon>Paraneoptera</taxon>
        <taxon>Hemiptera</taxon>
        <taxon>Sternorrhyncha</taxon>
        <taxon>Psylloidea</taxon>
        <taxon>Psyllidae</taxon>
        <taxon>Diaphorininae</taxon>
        <taxon>Diaphorina</taxon>
    </lineage>
</organism>
<feature type="region of interest" description="Disordered" evidence="3">
    <location>
        <begin position="341"/>
        <end position="372"/>
    </location>
</feature>
<evidence type="ECO:0000256" key="2">
    <source>
        <dbReference type="ARBA" id="ARBA00022884"/>
    </source>
</evidence>
<accession>A0A1S4E9J9</accession>
<feature type="compositionally biased region" description="Polar residues" evidence="3">
    <location>
        <begin position="210"/>
        <end position="226"/>
    </location>
</feature>
<comment type="similarity">
    <text evidence="1">Belongs to the SLBP family.</text>
</comment>
<feature type="domain" description="Histone RNA hairpin-binding protein RNA-binding" evidence="4">
    <location>
        <begin position="275"/>
        <end position="343"/>
    </location>
</feature>
<dbReference type="GO" id="GO:0005737">
    <property type="term" value="C:cytoplasm"/>
    <property type="evidence" value="ECO:0007669"/>
    <property type="project" value="TreeGrafter"/>
</dbReference>
<keyword evidence="5" id="KW-1185">Reference proteome</keyword>
<feature type="compositionally biased region" description="Low complexity" evidence="3">
    <location>
        <begin position="363"/>
        <end position="372"/>
    </location>
</feature>
<sequence length="404" mass="46068">MVYTKSDTDIRCQYPIPQYTRYISFYDHLSLPPQGFFEANDIHNNRIAGFEVKAGANPTVVSGDETPRPAAVLVSCSIAFPSQWSCKDGNIVVDSAGHTTADDEDSKLVINEKEDGEVQNENEVNFRTYSSLFKGNADTTENKDTKENPQSIDSKTPTKKLPIAHDDLSLTSHLDTFHMASPLKLKSNLDPIMDDETKVSPFKNKRKHTGSYSSETNMDESPSKMTRSSDRQRRRPDQHTPYAKFKNDGSRKRQRDDNIESPGTPGSGKKLAYETDPAILLRRQKQIDFGKNTVGYDRYCSMVKREDRTKDHPKTPPKELKYSRRAWDGLIKSWRSRLHFWDPPNENGEPNSLLLDEDDDISSLDSQSVDSLPCTPIQEWKRRVRAKRESLSEDEEEDCKPLQD</sequence>
<gene>
    <name evidence="6" type="primary">LOC103507596</name>
</gene>
<protein>
    <submittedName>
        <fullName evidence="6">Uncharacterized protein LOC103507596</fullName>
    </submittedName>
</protein>
<dbReference type="Proteomes" id="UP000079169">
    <property type="component" value="Unplaced"/>
</dbReference>
<dbReference type="Gene3D" id="1.10.8.1120">
    <property type="entry name" value="Histone RNA hairpin-binding protein RNA-binding domain"/>
    <property type="match status" value="1"/>
</dbReference>
<dbReference type="CTD" id="7884"/>
<reference evidence="6" key="1">
    <citation type="submission" date="2025-08" db="UniProtKB">
        <authorList>
            <consortium name="RefSeq"/>
        </authorList>
    </citation>
    <scope>IDENTIFICATION</scope>
</reference>
<feature type="region of interest" description="Disordered" evidence="3">
    <location>
        <begin position="130"/>
        <end position="160"/>
    </location>
</feature>
<dbReference type="InterPro" id="IPR029344">
    <property type="entry name" value="SLBP_RNA_bind"/>
</dbReference>
<dbReference type="GO" id="GO:0006398">
    <property type="term" value="P:mRNA 3'-end processing by stem-loop binding and cleavage"/>
    <property type="evidence" value="ECO:0007669"/>
    <property type="project" value="TreeGrafter"/>
</dbReference>
<dbReference type="PANTHER" id="PTHR17408">
    <property type="entry name" value="HISTONE RNA HAIRPIN-BINDING PROTEIN"/>
    <property type="match status" value="1"/>
</dbReference>
<dbReference type="OMA" id="DEDTICS"/>
<dbReference type="FunFam" id="1.10.8.1120:FF:000001">
    <property type="entry name" value="Histone RNA hairpin-binding protein-like"/>
    <property type="match status" value="1"/>
</dbReference>
<feature type="compositionally biased region" description="Basic and acidic residues" evidence="3">
    <location>
        <begin position="245"/>
        <end position="258"/>
    </location>
</feature>
<dbReference type="KEGG" id="dci:103507596"/>
<feature type="compositionally biased region" description="Basic and acidic residues" evidence="3">
    <location>
        <begin position="227"/>
        <end position="238"/>
    </location>
</feature>
<dbReference type="GO" id="GO:0071204">
    <property type="term" value="C:histone pre-mRNA 3'end processing complex"/>
    <property type="evidence" value="ECO:0007669"/>
    <property type="project" value="TreeGrafter"/>
</dbReference>
<dbReference type="GO" id="GO:0003729">
    <property type="term" value="F:mRNA binding"/>
    <property type="evidence" value="ECO:0007669"/>
    <property type="project" value="InterPro"/>
</dbReference>
<dbReference type="PANTHER" id="PTHR17408:SF0">
    <property type="entry name" value="HISTONE RNA HAIRPIN-BINDING PROTEIN"/>
    <property type="match status" value="1"/>
</dbReference>
<dbReference type="STRING" id="121845.A0A1S4E9J9"/>
<keyword evidence="2" id="KW-0694">RNA-binding</keyword>
<dbReference type="GeneID" id="103507596"/>
<proteinExistence type="inferred from homology"/>
<dbReference type="GO" id="GO:0007076">
    <property type="term" value="P:mitotic chromosome condensation"/>
    <property type="evidence" value="ECO:0007669"/>
    <property type="project" value="UniProtKB-ARBA"/>
</dbReference>
<dbReference type="InterPro" id="IPR038294">
    <property type="entry name" value="SLBP_RNA_bind_sf"/>
</dbReference>
<evidence type="ECO:0000256" key="3">
    <source>
        <dbReference type="SAM" id="MobiDB-lite"/>
    </source>
</evidence>
<dbReference type="AlphaFoldDB" id="A0A1S4E9J9"/>
<evidence type="ECO:0000259" key="4">
    <source>
        <dbReference type="Pfam" id="PF15247"/>
    </source>
</evidence>
<dbReference type="GO" id="GO:0071207">
    <property type="term" value="F:histone pre-mRNA stem-loop binding"/>
    <property type="evidence" value="ECO:0007669"/>
    <property type="project" value="TreeGrafter"/>
</dbReference>
<dbReference type="GO" id="GO:0051028">
    <property type="term" value="P:mRNA transport"/>
    <property type="evidence" value="ECO:0007669"/>
    <property type="project" value="TreeGrafter"/>
</dbReference>
<evidence type="ECO:0000256" key="1">
    <source>
        <dbReference type="ARBA" id="ARBA00006151"/>
    </source>
</evidence>
<evidence type="ECO:0000313" key="5">
    <source>
        <dbReference type="Proteomes" id="UP000079169"/>
    </source>
</evidence>
<dbReference type="Pfam" id="PF15247">
    <property type="entry name" value="SLBP_RNA_bind"/>
    <property type="match status" value="1"/>
</dbReference>
<dbReference type="InterPro" id="IPR026502">
    <property type="entry name" value="SLBP1/SLBP2"/>
</dbReference>
<feature type="compositionally biased region" description="Polar residues" evidence="3">
    <location>
        <begin position="130"/>
        <end position="139"/>
    </location>
</feature>